<dbReference type="GO" id="GO:0031683">
    <property type="term" value="F:G-protein beta/gamma-subunit complex binding"/>
    <property type="evidence" value="ECO:0007669"/>
    <property type="project" value="InterPro"/>
</dbReference>
<dbReference type="Gene3D" id="1.10.400.10">
    <property type="entry name" value="GI Alpha 1, domain 2-like"/>
    <property type="match status" value="1"/>
</dbReference>
<keyword evidence="4" id="KW-0807">Transducer</keyword>
<dbReference type="GO" id="GO:0005737">
    <property type="term" value="C:cytoplasm"/>
    <property type="evidence" value="ECO:0007669"/>
    <property type="project" value="TreeGrafter"/>
</dbReference>
<dbReference type="PANTHER" id="PTHR10218:SF302">
    <property type="entry name" value="GUANINE NUCLEOTIDE-BINDING PROTEIN ALPHA-5 SUBUNIT"/>
    <property type="match status" value="1"/>
</dbReference>
<feature type="region of interest" description="Disordered" evidence="7">
    <location>
        <begin position="74"/>
        <end position="104"/>
    </location>
</feature>
<feature type="transmembrane region" description="Helical" evidence="8">
    <location>
        <begin position="245"/>
        <end position="263"/>
    </location>
</feature>
<evidence type="ECO:0000256" key="8">
    <source>
        <dbReference type="SAM" id="Phobius"/>
    </source>
</evidence>
<comment type="caution">
    <text evidence="9">The sequence shown here is derived from an EMBL/GenBank/DDBJ whole genome shotgun (WGS) entry which is preliminary data.</text>
</comment>
<keyword evidence="3 5" id="KW-0342">GTP-binding</keyword>
<evidence type="ECO:0000256" key="6">
    <source>
        <dbReference type="PIRSR" id="PIRSR601019-2"/>
    </source>
</evidence>
<keyword evidence="8" id="KW-0812">Transmembrane</keyword>
<dbReference type="GO" id="GO:0007188">
    <property type="term" value="P:adenylate cyclase-modulating G protein-coupled receptor signaling pathway"/>
    <property type="evidence" value="ECO:0007669"/>
    <property type="project" value="TreeGrafter"/>
</dbReference>
<dbReference type="PRINTS" id="PR00318">
    <property type="entry name" value="GPROTEINA"/>
</dbReference>
<evidence type="ECO:0000256" key="3">
    <source>
        <dbReference type="ARBA" id="ARBA00023134"/>
    </source>
</evidence>
<dbReference type="SMART" id="SM00275">
    <property type="entry name" value="G_alpha"/>
    <property type="match status" value="1"/>
</dbReference>
<dbReference type="GO" id="GO:0001664">
    <property type="term" value="F:G protein-coupled receptor binding"/>
    <property type="evidence" value="ECO:0007669"/>
    <property type="project" value="TreeGrafter"/>
</dbReference>
<dbReference type="GO" id="GO:0046872">
    <property type="term" value="F:metal ion binding"/>
    <property type="evidence" value="ECO:0007669"/>
    <property type="project" value="UniProtKB-KW"/>
</dbReference>
<dbReference type="Pfam" id="PF00503">
    <property type="entry name" value="G-alpha"/>
    <property type="match status" value="1"/>
</dbReference>
<name>X6MLG7_RETFI</name>
<evidence type="ECO:0000313" key="9">
    <source>
        <dbReference type="EMBL" id="ETO14476.1"/>
    </source>
</evidence>
<dbReference type="PANTHER" id="PTHR10218">
    <property type="entry name" value="GTP-BINDING PROTEIN ALPHA SUBUNIT"/>
    <property type="match status" value="1"/>
</dbReference>
<dbReference type="InterPro" id="IPR027417">
    <property type="entry name" value="P-loop_NTPase"/>
</dbReference>
<accession>X6MLG7</accession>
<sequence length="614" mass="71471">MKTIVYFSFLMKAKMKTKFQEFIPKFFTITKKKSDNDSQNEIKTSEEIDKRMNKEKKAAKRTLSLLLLGAGGCGKSKKWTKKKKGGGEEEGRKKKKDRLIRGGGRVEEQERVKKKKKPTRIIQCTNASANILGTVFKQMQNMYDGAIAENDIVITTSAVRKQVLDDIIDLCRSNIELQVSEKACRIEDEKCCEIRDRFASLFGKITEDVSLTMGVAQDVHRIWKEVIDFFFFFYKKKKKGKGTFICTRITFFLCVFIYIYLFILNNWLNLNFGVGGPPIQSAMQRTFAIRSKAHVMDNTPYFFDKVLEIASPRYKANFDDHVRATYTLCEAAQYNARTYIYVRVRLRTTGIVHAAFQTIFQQQKWIIQVTDVGGQRNERKSLFTYNIHTYIYVYIYIWINVFAGVNAVIYVMSLNGYDKVLFEDNTQNCWDETFQLFGNVTALKEFKQTDFIVFLNKSGQNIFTNMFFFLISLLNLFTELIQKVPFSAYYKECPTDERHNPTYVIDYVEAELIQRFSQTSDRPKEKMSAMNLKTKEDIIGEEPQRALHVHVTCATGVCFYLQCFILLLIICGTILMASLAHIHKSIHNHFFFFFFFFFKFAPLVIAALYLENKC</sequence>
<dbReference type="OrthoDB" id="5817230at2759"/>
<dbReference type="GO" id="GO:0005525">
    <property type="term" value="F:GTP binding"/>
    <property type="evidence" value="ECO:0007669"/>
    <property type="project" value="UniProtKB-KW"/>
</dbReference>
<dbReference type="GO" id="GO:0005834">
    <property type="term" value="C:heterotrimeric G-protein complex"/>
    <property type="evidence" value="ECO:0007669"/>
    <property type="project" value="TreeGrafter"/>
</dbReference>
<feature type="compositionally biased region" description="Basic and acidic residues" evidence="7">
    <location>
        <begin position="43"/>
        <end position="54"/>
    </location>
</feature>
<proteinExistence type="predicted"/>
<evidence type="ECO:0000313" key="10">
    <source>
        <dbReference type="Proteomes" id="UP000023152"/>
    </source>
</evidence>
<feature type="binding site" evidence="5">
    <location>
        <begin position="371"/>
        <end position="375"/>
    </location>
    <ligand>
        <name>GTP</name>
        <dbReference type="ChEBI" id="CHEBI:37565"/>
    </ligand>
</feature>
<dbReference type="AlphaFoldDB" id="X6MLG7"/>
<organism evidence="9 10">
    <name type="scientific">Reticulomyxa filosa</name>
    <dbReference type="NCBI Taxonomy" id="46433"/>
    <lineage>
        <taxon>Eukaryota</taxon>
        <taxon>Sar</taxon>
        <taxon>Rhizaria</taxon>
        <taxon>Retaria</taxon>
        <taxon>Foraminifera</taxon>
        <taxon>Monothalamids</taxon>
        <taxon>Reticulomyxidae</taxon>
        <taxon>Reticulomyxa</taxon>
    </lineage>
</organism>
<feature type="transmembrane region" description="Helical" evidence="8">
    <location>
        <begin position="590"/>
        <end position="610"/>
    </location>
</feature>
<dbReference type="SUPFAM" id="SSF47895">
    <property type="entry name" value="Transducin (alpha subunit), insertion domain"/>
    <property type="match status" value="1"/>
</dbReference>
<evidence type="ECO:0000256" key="4">
    <source>
        <dbReference type="ARBA" id="ARBA00023224"/>
    </source>
</evidence>
<keyword evidence="8" id="KW-0472">Membrane</keyword>
<dbReference type="Proteomes" id="UP000023152">
    <property type="component" value="Unassembled WGS sequence"/>
</dbReference>
<dbReference type="PROSITE" id="PS51882">
    <property type="entry name" value="G_ALPHA"/>
    <property type="match status" value="1"/>
</dbReference>
<dbReference type="EMBL" id="ASPP01020011">
    <property type="protein sequence ID" value="ETO14476.1"/>
    <property type="molecule type" value="Genomic_DNA"/>
</dbReference>
<protein>
    <submittedName>
        <fullName evidence="9">Uncharacterized protein</fullName>
    </submittedName>
</protein>
<evidence type="ECO:0000256" key="5">
    <source>
        <dbReference type="PIRSR" id="PIRSR601019-1"/>
    </source>
</evidence>
<evidence type="ECO:0000256" key="2">
    <source>
        <dbReference type="ARBA" id="ARBA00022741"/>
    </source>
</evidence>
<keyword evidence="1 6" id="KW-0479">Metal-binding</keyword>
<keyword evidence="6" id="KW-0460">Magnesium</keyword>
<feature type="binding site" evidence="6">
    <location>
        <position position="348"/>
    </location>
    <ligand>
        <name>Mg(2+)</name>
        <dbReference type="ChEBI" id="CHEBI:18420"/>
    </ligand>
</feature>
<evidence type="ECO:0000256" key="7">
    <source>
        <dbReference type="SAM" id="MobiDB-lite"/>
    </source>
</evidence>
<keyword evidence="2 5" id="KW-0547">Nucleotide-binding</keyword>
<gene>
    <name evidence="9" type="ORF">RFI_22891</name>
</gene>
<keyword evidence="8" id="KW-1133">Transmembrane helix</keyword>
<feature type="transmembrane region" description="Helical" evidence="8">
    <location>
        <begin position="462"/>
        <end position="481"/>
    </location>
</feature>
<dbReference type="SUPFAM" id="SSF52540">
    <property type="entry name" value="P-loop containing nucleoside triphosphate hydrolases"/>
    <property type="match status" value="1"/>
</dbReference>
<feature type="region of interest" description="Disordered" evidence="7">
    <location>
        <begin position="34"/>
        <end position="54"/>
    </location>
</feature>
<reference evidence="9 10" key="1">
    <citation type="journal article" date="2013" name="Curr. Biol.">
        <title>The Genome of the Foraminiferan Reticulomyxa filosa.</title>
        <authorList>
            <person name="Glockner G."/>
            <person name="Hulsmann N."/>
            <person name="Schleicher M."/>
            <person name="Noegel A.A."/>
            <person name="Eichinger L."/>
            <person name="Gallinger C."/>
            <person name="Pawlowski J."/>
            <person name="Sierra R."/>
            <person name="Euteneuer U."/>
            <person name="Pillet L."/>
            <person name="Moustafa A."/>
            <person name="Platzer M."/>
            <person name="Groth M."/>
            <person name="Szafranski K."/>
            <person name="Schliwa M."/>
        </authorList>
    </citation>
    <scope>NUCLEOTIDE SEQUENCE [LARGE SCALE GENOMIC DNA]</scope>
</reference>
<feature type="transmembrane region" description="Helical" evidence="8">
    <location>
        <begin position="559"/>
        <end position="578"/>
    </location>
</feature>
<dbReference type="InterPro" id="IPR001019">
    <property type="entry name" value="Gprotein_alpha_su"/>
</dbReference>
<feature type="transmembrane region" description="Helical" evidence="8">
    <location>
        <begin position="391"/>
        <end position="412"/>
    </location>
</feature>
<evidence type="ECO:0000256" key="1">
    <source>
        <dbReference type="ARBA" id="ARBA00022723"/>
    </source>
</evidence>
<feature type="compositionally biased region" description="Basic residues" evidence="7">
    <location>
        <begin position="75"/>
        <end position="84"/>
    </location>
</feature>
<dbReference type="InterPro" id="IPR011025">
    <property type="entry name" value="GproteinA_insert"/>
</dbReference>
<keyword evidence="10" id="KW-1185">Reference proteome</keyword>
<dbReference type="Gene3D" id="3.40.50.300">
    <property type="entry name" value="P-loop containing nucleotide triphosphate hydrolases"/>
    <property type="match status" value="2"/>
</dbReference>
<dbReference type="GO" id="GO:0003924">
    <property type="term" value="F:GTPase activity"/>
    <property type="evidence" value="ECO:0007669"/>
    <property type="project" value="InterPro"/>
</dbReference>